<dbReference type="InterPro" id="IPR009057">
    <property type="entry name" value="Homeodomain-like_sf"/>
</dbReference>
<dbReference type="Pfam" id="PF12833">
    <property type="entry name" value="HTH_18"/>
    <property type="match status" value="1"/>
</dbReference>
<evidence type="ECO:0000256" key="3">
    <source>
        <dbReference type="ARBA" id="ARBA00023163"/>
    </source>
</evidence>
<protein>
    <submittedName>
        <fullName evidence="5">AraC family transcriptional regulator</fullName>
    </submittedName>
</protein>
<keyword evidence="3" id="KW-0804">Transcription</keyword>
<evidence type="ECO:0000313" key="6">
    <source>
        <dbReference type="Proteomes" id="UP001500620"/>
    </source>
</evidence>
<dbReference type="RefSeq" id="WP_345139333.1">
    <property type="nucleotide sequence ID" value="NZ_BAABAT010000049.1"/>
</dbReference>
<dbReference type="InterPro" id="IPR018060">
    <property type="entry name" value="HTH_AraC"/>
</dbReference>
<reference evidence="6" key="1">
    <citation type="journal article" date="2019" name="Int. J. Syst. Evol. Microbiol.">
        <title>The Global Catalogue of Microorganisms (GCM) 10K type strain sequencing project: providing services to taxonomists for standard genome sequencing and annotation.</title>
        <authorList>
            <consortium name="The Broad Institute Genomics Platform"/>
            <consortium name="The Broad Institute Genome Sequencing Center for Infectious Disease"/>
            <person name="Wu L."/>
            <person name="Ma J."/>
        </authorList>
    </citation>
    <scope>NUCLEOTIDE SEQUENCE [LARGE SCALE GENOMIC DNA]</scope>
    <source>
        <strain evidence="6">JCM 17441</strain>
    </source>
</reference>
<keyword evidence="2" id="KW-0238">DNA-binding</keyword>
<sequence>MAAAGSAEPAYVRWRPAAALRPYAAWYTGYDQDGLPPGWHRGLPSPYLTLIVTLGEPLRIAAHPDPATPPGDYDTLIGGLHTTPAIITHDGRGAGIQVALSPLGTRSLLGLPAGELAGVDLDLACLLGPLAAELRERVSLAPGWAARFRVVDEVLAARLDPGRAPAPEVAFAWRRLCATGGAVSPAELAGETGWSGRYLSRRFGVEIGLSPKVAARVARFDLARRRLQESGGAFPLAALAVGCGYYDQAHLTREFSALAGVPPARWWAEEFRNVQSPVDLAAADSGA</sequence>
<evidence type="ECO:0000256" key="1">
    <source>
        <dbReference type="ARBA" id="ARBA00023015"/>
    </source>
</evidence>
<proteinExistence type="predicted"/>
<dbReference type="PANTHER" id="PTHR46796:SF15">
    <property type="entry name" value="BLL1074 PROTEIN"/>
    <property type="match status" value="1"/>
</dbReference>
<name>A0ABP8DQU0_9ACTN</name>
<dbReference type="Pfam" id="PF20240">
    <property type="entry name" value="DUF6597"/>
    <property type="match status" value="1"/>
</dbReference>
<accession>A0ABP8DQU0</accession>
<organism evidence="5 6">
    <name type="scientific">Dactylosporangium darangshiense</name>
    <dbReference type="NCBI Taxonomy" id="579108"/>
    <lineage>
        <taxon>Bacteria</taxon>
        <taxon>Bacillati</taxon>
        <taxon>Actinomycetota</taxon>
        <taxon>Actinomycetes</taxon>
        <taxon>Micromonosporales</taxon>
        <taxon>Micromonosporaceae</taxon>
        <taxon>Dactylosporangium</taxon>
    </lineage>
</organism>
<keyword evidence="6" id="KW-1185">Reference proteome</keyword>
<dbReference type="Gene3D" id="1.10.10.60">
    <property type="entry name" value="Homeodomain-like"/>
    <property type="match status" value="1"/>
</dbReference>
<feature type="domain" description="HTH araC/xylS-type" evidence="4">
    <location>
        <begin position="187"/>
        <end position="269"/>
    </location>
</feature>
<keyword evidence="1" id="KW-0805">Transcription regulation</keyword>
<evidence type="ECO:0000313" key="5">
    <source>
        <dbReference type="EMBL" id="GAA4262048.1"/>
    </source>
</evidence>
<dbReference type="InterPro" id="IPR046532">
    <property type="entry name" value="DUF6597"/>
</dbReference>
<gene>
    <name evidence="5" type="ORF">GCM10022255_097270</name>
</gene>
<dbReference type="InterPro" id="IPR050204">
    <property type="entry name" value="AraC_XylS_family_regulators"/>
</dbReference>
<comment type="caution">
    <text evidence="5">The sequence shown here is derived from an EMBL/GenBank/DDBJ whole genome shotgun (WGS) entry which is preliminary data.</text>
</comment>
<evidence type="ECO:0000259" key="4">
    <source>
        <dbReference type="PROSITE" id="PS01124"/>
    </source>
</evidence>
<dbReference type="PROSITE" id="PS01124">
    <property type="entry name" value="HTH_ARAC_FAMILY_2"/>
    <property type="match status" value="1"/>
</dbReference>
<dbReference type="SUPFAM" id="SSF46689">
    <property type="entry name" value="Homeodomain-like"/>
    <property type="match status" value="1"/>
</dbReference>
<dbReference type="SMART" id="SM00342">
    <property type="entry name" value="HTH_ARAC"/>
    <property type="match status" value="1"/>
</dbReference>
<dbReference type="PANTHER" id="PTHR46796">
    <property type="entry name" value="HTH-TYPE TRANSCRIPTIONAL ACTIVATOR RHAS-RELATED"/>
    <property type="match status" value="1"/>
</dbReference>
<dbReference type="Proteomes" id="UP001500620">
    <property type="component" value="Unassembled WGS sequence"/>
</dbReference>
<evidence type="ECO:0000256" key="2">
    <source>
        <dbReference type="ARBA" id="ARBA00023125"/>
    </source>
</evidence>
<dbReference type="EMBL" id="BAABAT010000049">
    <property type="protein sequence ID" value="GAA4262048.1"/>
    <property type="molecule type" value="Genomic_DNA"/>
</dbReference>